<dbReference type="SUPFAM" id="SSF47413">
    <property type="entry name" value="lambda repressor-like DNA-binding domains"/>
    <property type="match status" value="1"/>
</dbReference>
<evidence type="ECO:0000259" key="1">
    <source>
        <dbReference type="PROSITE" id="PS50943"/>
    </source>
</evidence>
<comment type="caution">
    <text evidence="2">The sequence shown here is derived from an EMBL/GenBank/DDBJ whole genome shotgun (WGS) entry which is preliminary data.</text>
</comment>
<proteinExistence type="predicted"/>
<dbReference type="InterPro" id="IPR010982">
    <property type="entry name" value="Lambda_DNA-bd_dom_sf"/>
</dbReference>
<dbReference type="InterPro" id="IPR001387">
    <property type="entry name" value="Cro/C1-type_HTH"/>
</dbReference>
<accession>A0ABW5NUU8</accession>
<dbReference type="PROSITE" id="PS50943">
    <property type="entry name" value="HTH_CROC1"/>
    <property type="match status" value="1"/>
</dbReference>
<dbReference type="Gene3D" id="1.10.260.40">
    <property type="entry name" value="lambda repressor-like DNA-binding domains"/>
    <property type="match status" value="1"/>
</dbReference>
<protein>
    <submittedName>
        <fullName evidence="2">Helix-turn-helix domain-containing protein</fullName>
    </submittedName>
</protein>
<keyword evidence="3" id="KW-1185">Reference proteome</keyword>
<evidence type="ECO:0000313" key="3">
    <source>
        <dbReference type="Proteomes" id="UP001597480"/>
    </source>
</evidence>
<feature type="domain" description="HTH cro/C1-type" evidence="1">
    <location>
        <begin position="16"/>
        <end position="70"/>
    </location>
</feature>
<name>A0ABW5NUU8_9FLAO</name>
<sequence length="95" mass="10881">MKKVEDKYFISLAEHLKTLIDAKGLDIVDIAAGANVNRKQVYRLLNKENVPMLSTLIKISLAAGIEPKVLFDFKFNYSEYMKDNKIYVASKKIKK</sequence>
<dbReference type="RefSeq" id="WP_379821071.1">
    <property type="nucleotide sequence ID" value="NZ_JBHUMD010000026.1"/>
</dbReference>
<dbReference type="Proteomes" id="UP001597480">
    <property type="component" value="Unassembled WGS sequence"/>
</dbReference>
<dbReference type="EMBL" id="JBHUMD010000026">
    <property type="protein sequence ID" value="MFD2602644.1"/>
    <property type="molecule type" value="Genomic_DNA"/>
</dbReference>
<gene>
    <name evidence="2" type="ORF">ACFSR3_11300</name>
</gene>
<reference evidence="3" key="1">
    <citation type="journal article" date="2019" name="Int. J. Syst. Evol. Microbiol.">
        <title>The Global Catalogue of Microorganisms (GCM) 10K type strain sequencing project: providing services to taxonomists for standard genome sequencing and annotation.</title>
        <authorList>
            <consortium name="The Broad Institute Genomics Platform"/>
            <consortium name="The Broad Institute Genome Sequencing Center for Infectious Disease"/>
            <person name="Wu L."/>
            <person name="Ma J."/>
        </authorList>
    </citation>
    <scope>NUCLEOTIDE SEQUENCE [LARGE SCALE GENOMIC DNA]</scope>
    <source>
        <strain evidence="3">KCTC 42107</strain>
    </source>
</reference>
<dbReference type="Pfam" id="PF01381">
    <property type="entry name" value="HTH_3"/>
    <property type="match status" value="1"/>
</dbReference>
<evidence type="ECO:0000313" key="2">
    <source>
        <dbReference type="EMBL" id="MFD2602644.1"/>
    </source>
</evidence>
<organism evidence="2 3">
    <name type="scientific">Flavobacterium suzhouense</name>
    <dbReference type="NCBI Taxonomy" id="1529638"/>
    <lineage>
        <taxon>Bacteria</taxon>
        <taxon>Pseudomonadati</taxon>
        <taxon>Bacteroidota</taxon>
        <taxon>Flavobacteriia</taxon>
        <taxon>Flavobacteriales</taxon>
        <taxon>Flavobacteriaceae</taxon>
        <taxon>Flavobacterium</taxon>
    </lineage>
</organism>